<dbReference type="Proteomes" id="UP000196710">
    <property type="component" value="Chromosome"/>
</dbReference>
<dbReference type="SMART" id="SM00530">
    <property type="entry name" value="HTH_XRE"/>
    <property type="match status" value="1"/>
</dbReference>
<accession>A0ABM6L5Z7</accession>
<dbReference type="InterPro" id="IPR010982">
    <property type="entry name" value="Lambda_DNA-bd_dom_sf"/>
</dbReference>
<dbReference type="EMBL" id="CP021422">
    <property type="protein sequence ID" value="ASB40890.1"/>
    <property type="molecule type" value="Genomic_DNA"/>
</dbReference>
<protein>
    <recommendedName>
        <fullName evidence="1">HTH cro/C1-type domain-containing protein</fullName>
    </recommendedName>
</protein>
<feature type="domain" description="HTH cro/C1-type" evidence="1">
    <location>
        <begin position="26"/>
        <end position="80"/>
    </location>
</feature>
<evidence type="ECO:0000313" key="3">
    <source>
        <dbReference type="Proteomes" id="UP000196710"/>
    </source>
</evidence>
<gene>
    <name evidence="2" type="ORF">ADH66_09620</name>
</gene>
<dbReference type="PROSITE" id="PS50943">
    <property type="entry name" value="HTH_CROC1"/>
    <property type="match status" value="1"/>
</dbReference>
<sequence>MKFTIICRKDERMKQDSYARLLAQRLSSLTKESGKPIKELAREIDISVGALSNYQNGKAEPGLTALCAIADYFEVPVDWLVGRSQVRDPKAAEAEVCEYLRLSEDNVAFWKEFTSGGYEEEHRVHGVEFANWLMEQKEFRRMMNAIDVAFLIAADDADRGSEQRVQDYWKKFTHNLQDPKYVAMSSLLHLMDDRVEDFLKMRQLNG</sequence>
<proteinExistence type="predicted"/>
<dbReference type="CDD" id="cd00093">
    <property type="entry name" value="HTH_XRE"/>
    <property type="match status" value="1"/>
</dbReference>
<dbReference type="Gene3D" id="1.10.260.40">
    <property type="entry name" value="lambda repressor-like DNA-binding domains"/>
    <property type="match status" value="1"/>
</dbReference>
<dbReference type="SUPFAM" id="SSF47413">
    <property type="entry name" value="lambda repressor-like DNA-binding domains"/>
    <property type="match status" value="1"/>
</dbReference>
<evidence type="ECO:0000259" key="1">
    <source>
        <dbReference type="PROSITE" id="PS50943"/>
    </source>
</evidence>
<keyword evidence="3" id="KW-1185">Reference proteome</keyword>
<name>A0ABM6L5Z7_9FIRM</name>
<reference evidence="3" key="1">
    <citation type="submission" date="2017-05" db="EMBL/GenBank/DDBJ databases">
        <title>Improved OligoMM genomes.</title>
        <authorList>
            <person name="Garzetti D."/>
        </authorList>
    </citation>
    <scope>NUCLEOTIDE SEQUENCE [LARGE SCALE GENOMIC DNA]</scope>
    <source>
        <strain evidence="3">KB18</strain>
    </source>
</reference>
<organism evidence="2 3">
    <name type="scientific">Acutalibacter muris</name>
    <dbReference type="NCBI Taxonomy" id="1796620"/>
    <lineage>
        <taxon>Bacteria</taxon>
        <taxon>Bacillati</taxon>
        <taxon>Bacillota</taxon>
        <taxon>Clostridia</taxon>
        <taxon>Eubacteriales</taxon>
        <taxon>Acutalibacteraceae</taxon>
        <taxon>Acutalibacter</taxon>
    </lineage>
</organism>
<dbReference type="InterPro" id="IPR001387">
    <property type="entry name" value="Cro/C1-type_HTH"/>
</dbReference>
<evidence type="ECO:0000313" key="2">
    <source>
        <dbReference type="EMBL" id="ASB40890.1"/>
    </source>
</evidence>
<dbReference type="Pfam" id="PF01381">
    <property type="entry name" value="HTH_3"/>
    <property type="match status" value="1"/>
</dbReference>